<sequence>MLVRIPQVLNPEQLRHVRQALENAGAAWVDGRVTAGFQGAPVKHNQQIDEHSPVAHELGDLILAMLERNPLFISSCLPDVIYPPMFNRYGEGMTFGSHVDGSIRIIPGSGGRKIRTDISATLFIAEPHEYDGGELQIEDSYGMHAVKLAAGDMIIYPSTSLHRVTPVTRGTRLASFFWIQSMVRDDGQRTLLYELDTAIQTLNRTQADDSARTTLVGNYHNLLRMWSNT</sequence>
<name>A0A840RLV2_9NEIS</name>
<evidence type="ECO:0000259" key="8">
    <source>
        <dbReference type="PROSITE" id="PS51471"/>
    </source>
</evidence>
<comment type="cofactor">
    <cofactor evidence="1 7">
        <name>L-ascorbate</name>
        <dbReference type="ChEBI" id="CHEBI:38290"/>
    </cofactor>
</comment>
<gene>
    <name evidence="9" type="ORF">HNQ50_004010</name>
</gene>
<evidence type="ECO:0000256" key="6">
    <source>
        <dbReference type="ARBA" id="ARBA00023004"/>
    </source>
</evidence>
<evidence type="ECO:0000256" key="3">
    <source>
        <dbReference type="ARBA" id="ARBA00022896"/>
    </source>
</evidence>
<feature type="binding site" evidence="7">
    <location>
        <position position="172"/>
    </location>
    <ligand>
        <name>2-oxoglutarate</name>
        <dbReference type="ChEBI" id="CHEBI:16810"/>
    </ligand>
</feature>
<dbReference type="SUPFAM" id="SSF51197">
    <property type="entry name" value="Clavaminate synthase-like"/>
    <property type="match status" value="1"/>
</dbReference>
<evidence type="ECO:0000256" key="7">
    <source>
        <dbReference type="HAMAP-Rule" id="MF_00657"/>
    </source>
</evidence>
<dbReference type="Proteomes" id="UP000543030">
    <property type="component" value="Unassembled WGS sequence"/>
</dbReference>
<dbReference type="Pfam" id="PF18331">
    <property type="entry name" value="PKHD_C"/>
    <property type="match status" value="1"/>
</dbReference>
<keyword evidence="6 7" id="KW-0408">Iron</keyword>
<dbReference type="EMBL" id="JACHHN010000010">
    <property type="protein sequence ID" value="MBB5193256.1"/>
    <property type="molecule type" value="Genomic_DNA"/>
</dbReference>
<dbReference type="InterPro" id="IPR044862">
    <property type="entry name" value="Pro_4_hyd_alph_FE2OG_OXY"/>
</dbReference>
<feature type="binding site" evidence="7">
    <location>
        <position position="98"/>
    </location>
    <ligand>
        <name>Fe cation</name>
        <dbReference type="ChEBI" id="CHEBI:24875"/>
    </ligand>
</feature>
<dbReference type="InterPro" id="IPR023550">
    <property type="entry name" value="PKHD_hydroxylase"/>
</dbReference>
<dbReference type="GO" id="GO:0016706">
    <property type="term" value="F:2-oxoglutarate-dependent dioxygenase activity"/>
    <property type="evidence" value="ECO:0007669"/>
    <property type="project" value="UniProtKB-UniRule"/>
</dbReference>
<dbReference type="SMART" id="SM00702">
    <property type="entry name" value="P4Hc"/>
    <property type="match status" value="1"/>
</dbReference>
<dbReference type="RefSeq" id="WP_184102905.1">
    <property type="nucleotide sequence ID" value="NZ_JACHHN010000010.1"/>
</dbReference>
<dbReference type="Pfam" id="PF13640">
    <property type="entry name" value="2OG-FeII_Oxy_3"/>
    <property type="match status" value="1"/>
</dbReference>
<evidence type="ECO:0000256" key="4">
    <source>
        <dbReference type="ARBA" id="ARBA00022964"/>
    </source>
</evidence>
<dbReference type="PROSITE" id="PS51471">
    <property type="entry name" value="FE2OG_OXY"/>
    <property type="match status" value="1"/>
</dbReference>
<dbReference type="Gene3D" id="2.60.120.620">
    <property type="entry name" value="q2cbj1_9rhob like domain"/>
    <property type="match status" value="1"/>
</dbReference>
<evidence type="ECO:0000256" key="2">
    <source>
        <dbReference type="ARBA" id="ARBA00022723"/>
    </source>
</evidence>
<feature type="binding site" evidence="7">
    <location>
        <position position="162"/>
    </location>
    <ligand>
        <name>Fe cation</name>
        <dbReference type="ChEBI" id="CHEBI:24875"/>
    </ligand>
</feature>
<reference evidence="9 10" key="1">
    <citation type="submission" date="2020-08" db="EMBL/GenBank/DDBJ databases">
        <title>Genomic Encyclopedia of Type Strains, Phase IV (KMG-IV): sequencing the most valuable type-strain genomes for metagenomic binning, comparative biology and taxonomic classification.</title>
        <authorList>
            <person name="Goeker M."/>
        </authorList>
    </citation>
    <scope>NUCLEOTIDE SEQUENCE [LARGE SCALE GENOMIC DNA]</scope>
    <source>
        <strain evidence="9 10">DSM 18233</strain>
    </source>
</reference>
<comment type="cofactor">
    <cofactor evidence="7">
        <name>Fe(2+)</name>
        <dbReference type="ChEBI" id="CHEBI:29033"/>
    </cofactor>
    <text evidence="7">Binds 1 Fe(2+) ion per subunit.</text>
</comment>
<evidence type="ECO:0000256" key="5">
    <source>
        <dbReference type="ARBA" id="ARBA00023002"/>
    </source>
</evidence>
<feature type="domain" description="Fe2OG dioxygenase" evidence="8">
    <location>
        <begin position="80"/>
        <end position="181"/>
    </location>
</feature>
<dbReference type="InterPro" id="IPR005123">
    <property type="entry name" value="Oxoglu/Fe-dep_dioxygenase_dom"/>
</dbReference>
<keyword evidence="2 7" id="KW-0479">Metal-binding</keyword>
<dbReference type="Gene3D" id="4.10.860.20">
    <property type="entry name" value="Rabenosyn, Rab binding domain"/>
    <property type="match status" value="1"/>
</dbReference>
<dbReference type="NCBIfam" id="NF003974">
    <property type="entry name" value="PRK05467.1-3"/>
    <property type="match status" value="1"/>
</dbReference>
<dbReference type="PANTHER" id="PTHR41536:SF1">
    <property type="entry name" value="PKHD-TYPE HYDROXYLASE YBIX"/>
    <property type="match status" value="1"/>
</dbReference>
<keyword evidence="5 7" id="KW-0560">Oxidoreductase</keyword>
<dbReference type="GO" id="GO:0006879">
    <property type="term" value="P:intracellular iron ion homeostasis"/>
    <property type="evidence" value="ECO:0007669"/>
    <property type="project" value="TreeGrafter"/>
</dbReference>
<proteinExistence type="inferred from homology"/>
<dbReference type="AlphaFoldDB" id="A0A840RLV2"/>
<keyword evidence="3 7" id="KW-0847">Vitamin C</keyword>
<comment type="caution">
    <text evidence="9">The sequence shown here is derived from an EMBL/GenBank/DDBJ whole genome shotgun (WGS) entry which is preliminary data.</text>
</comment>
<keyword evidence="4 7" id="KW-0223">Dioxygenase</keyword>
<dbReference type="PANTHER" id="PTHR41536">
    <property type="entry name" value="PKHD-TYPE HYDROXYLASE YBIX"/>
    <property type="match status" value="1"/>
</dbReference>
<protein>
    <submittedName>
        <fullName evidence="9">PKHD-type hydroxylase</fullName>
        <ecNumber evidence="9">1.14.11.-</ecNumber>
    </submittedName>
</protein>
<dbReference type="InterPro" id="IPR006620">
    <property type="entry name" value="Pro_4_hyd_alph"/>
</dbReference>
<dbReference type="GO" id="GO:0005506">
    <property type="term" value="F:iron ion binding"/>
    <property type="evidence" value="ECO:0007669"/>
    <property type="project" value="UniProtKB-UniRule"/>
</dbReference>
<organism evidence="9 10">
    <name type="scientific">Silvimonas terrae</name>
    <dbReference type="NCBI Taxonomy" id="300266"/>
    <lineage>
        <taxon>Bacteria</taxon>
        <taxon>Pseudomonadati</taxon>
        <taxon>Pseudomonadota</taxon>
        <taxon>Betaproteobacteria</taxon>
        <taxon>Neisseriales</taxon>
        <taxon>Chitinibacteraceae</taxon>
        <taxon>Silvimonas</taxon>
    </lineage>
</organism>
<dbReference type="GO" id="GO:0006974">
    <property type="term" value="P:DNA damage response"/>
    <property type="evidence" value="ECO:0007669"/>
    <property type="project" value="TreeGrafter"/>
</dbReference>
<dbReference type="GO" id="GO:0031418">
    <property type="term" value="F:L-ascorbic acid binding"/>
    <property type="evidence" value="ECO:0007669"/>
    <property type="project" value="UniProtKB-KW"/>
</dbReference>
<dbReference type="InterPro" id="IPR041097">
    <property type="entry name" value="PKHD_C"/>
</dbReference>
<keyword evidence="10" id="KW-1185">Reference proteome</keyword>
<dbReference type="EC" id="1.14.11.-" evidence="9"/>
<accession>A0A840RLV2</accession>
<evidence type="ECO:0000313" key="9">
    <source>
        <dbReference type="EMBL" id="MBB5193256.1"/>
    </source>
</evidence>
<evidence type="ECO:0000256" key="1">
    <source>
        <dbReference type="ARBA" id="ARBA00001961"/>
    </source>
</evidence>
<dbReference type="NCBIfam" id="NF003975">
    <property type="entry name" value="PRK05467.1-4"/>
    <property type="match status" value="1"/>
</dbReference>
<evidence type="ECO:0000313" key="10">
    <source>
        <dbReference type="Proteomes" id="UP000543030"/>
    </source>
</evidence>
<dbReference type="HAMAP" id="MF_00657">
    <property type="entry name" value="Hydroxyl_YbiX"/>
    <property type="match status" value="1"/>
</dbReference>
<feature type="binding site" evidence="7">
    <location>
        <position position="100"/>
    </location>
    <ligand>
        <name>Fe cation</name>
        <dbReference type="ChEBI" id="CHEBI:24875"/>
    </ligand>
</feature>